<accession>A0AAV6JUL8</accession>
<comment type="caution">
    <text evidence="1">The sequence shown here is derived from an EMBL/GenBank/DDBJ whole genome shotgun (WGS) entry which is preliminary data.</text>
</comment>
<evidence type="ECO:0000313" key="2">
    <source>
        <dbReference type="Proteomes" id="UP000823749"/>
    </source>
</evidence>
<sequence length="56" mass="6481">MGMKSEGYGGVVRDDGSVRHMLLLVRPVLVCWFDLWEVFGRRRVFIVGGWVGKEKR</sequence>
<dbReference type="AlphaFoldDB" id="A0AAV6JUL8"/>
<dbReference type="EMBL" id="JACTNZ010000006">
    <property type="protein sequence ID" value="KAG5543865.1"/>
    <property type="molecule type" value="Genomic_DNA"/>
</dbReference>
<proteinExistence type="predicted"/>
<protein>
    <recommendedName>
        <fullName evidence="3">Transmembrane protein</fullName>
    </recommendedName>
</protein>
<keyword evidence="2" id="KW-1185">Reference proteome</keyword>
<evidence type="ECO:0000313" key="1">
    <source>
        <dbReference type="EMBL" id="KAG5543865.1"/>
    </source>
</evidence>
<name>A0AAV6JUL8_9ERIC</name>
<organism evidence="1 2">
    <name type="scientific">Rhododendron griersonianum</name>
    <dbReference type="NCBI Taxonomy" id="479676"/>
    <lineage>
        <taxon>Eukaryota</taxon>
        <taxon>Viridiplantae</taxon>
        <taxon>Streptophyta</taxon>
        <taxon>Embryophyta</taxon>
        <taxon>Tracheophyta</taxon>
        <taxon>Spermatophyta</taxon>
        <taxon>Magnoliopsida</taxon>
        <taxon>eudicotyledons</taxon>
        <taxon>Gunneridae</taxon>
        <taxon>Pentapetalae</taxon>
        <taxon>asterids</taxon>
        <taxon>Ericales</taxon>
        <taxon>Ericaceae</taxon>
        <taxon>Ericoideae</taxon>
        <taxon>Rhodoreae</taxon>
        <taxon>Rhododendron</taxon>
    </lineage>
</organism>
<evidence type="ECO:0008006" key="3">
    <source>
        <dbReference type="Google" id="ProtNLM"/>
    </source>
</evidence>
<gene>
    <name evidence="1" type="ORF">RHGRI_016580</name>
</gene>
<dbReference type="Proteomes" id="UP000823749">
    <property type="component" value="Chromosome 6"/>
</dbReference>
<reference evidence="1 2" key="1">
    <citation type="submission" date="2020-08" db="EMBL/GenBank/DDBJ databases">
        <title>Plant Genome Project.</title>
        <authorList>
            <person name="Zhang R.-G."/>
        </authorList>
    </citation>
    <scope>NUCLEOTIDE SEQUENCE [LARGE SCALE GENOMIC DNA]</scope>
    <source>
        <strain evidence="1">WSP0</strain>
        <tissue evidence="1">Leaf</tissue>
    </source>
</reference>